<proteinExistence type="predicted"/>
<protein>
    <submittedName>
        <fullName evidence="2">Uncharacterized protein</fullName>
    </submittedName>
</protein>
<accession>A0A022Q0F2</accession>
<name>A0A022Q0F2_ERYGU</name>
<dbReference type="EMBL" id="KI632264">
    <property type="protein sequence ID" value="EYU20628.1"/>
    <property type="molecule type" value="Genomic_DNA"/>
</dbReference>
<evidence type="ECO:0000256" key="1">
    <source>
        <dbReference type="SAM" id="MobiDB-lite"/>
    </source>
</evidence>
<feature type="region of interest" description="Disordered" evidence="1">
    <location>
        <begin position="90"/>
        <end position="139"/>
    </location>
</feature>
<feature type="compositionally biased region" description="Basic residues" evidence="1">
    <location>
        <begin position="25"/>
        <end position="51"/>
    </location>
</feature>
<keyword evidence="3" id="KW-1185">Reference proteome</keyword>
<feature type="region of interest" description="Disordered" evidence="1">
    <location>
        <begin position="1"/>
        <end position="57"/>
    </location>
</feature>
<reference evidence="2 3" key="1">
    <citation type="journal article" date="2013" name="Proc. Natl. Acad. Sci. U.S.A.">
        <title>Fine-scale variation in meiotic recombination in Mimulus inferred from population shotgun sequencing.</title>
        <authorList>
            <person name="Hellsten U."/>
            <person name="Wright K.M."/>
            <person name="Jenkins J."/>
            <person name="Shu S."/>
            <person name="Yuan Y."/>
            <person name="Wessler S.R."/>
            <person name="Schmutz J."/>
            <person name="Willis J.H."/>
            <person name="Rokhsar D.S."/>
        </authorList>
    </citation>
    <scope>NUCLEOTIDE SEQUENCE [LARGE SCALE GENOMIC DNA]</scope>
    <source>
        <strain evidence="3">cv. DUN x IM62</strain>
    </source>
</reference>
<gene>
    <name evidence="2" type="ORF">MIMGU_mgv1a015974mg</name>
</gene>
<dbReference type="Proteomes" id="UP000030748">
    <property type="component" value="Unassembled WGS sequence"/>
</dbReference>
<organism evidence="2 3">
    <name type="scientific">Erythranthe guttata</name>
    <name type="common">Yellow monkey flower</name>
    <name type="synonym">Mimulus guttatus</name>
    <dbReference type="NCBI Taxonomy" id="4155"/>
    <lineage>
        <taxon>Eukaryota</taxon>
        <taxon>Viridiplantae</taxon>
        <taxon>Streptophyta</taxon>
        <taxon>Embryophyta</taxon>
        <taxon>Tracheophyta</taxon>
        <taxon>Spermatophyta</taxon>
        <taxon>Magnoliopsida</taxon>
        <taxon>eudicotyledons</taxon>
        <taxon>Gunneridae</taxon>
        <taxon>Pentapetalae</taxon>
        <taxon>asterids</taxon>
        <taxon>lamiids</taxon>
        <taxon>Lamiales</taxon>
        <taxon>Phrymaceae</taxon>
        <taxon>Erythranthe</taxon>
    </lineage>
</organism>
<evidence type="ECO:0000313" key="2">
    <source>
        <dbReference type="EMBL" id="EYU20628.1"/>
    </source>
</evidence>
<feature type="compositionally biased region" description="Polar residues" evidence="1">
    <location>
        <begin position="1"/>
        <end position="13"/>
    </location>
</feature>
<evidence type="ECO:0000313" key="3">
    <source>
        <dbReference type="Proteomes" id="UP000030748"/>
    </source>
</evidence>
<feature type="compositionally biased region" description="Acidic residues" evidence="1">
    <location>
        <begin position="101"/>
        <end position="139"/>
    </location>
</feature>
<sequence length="139" mass="15880">MSRVSELQPQTQGVGRKILVADHQSHKKKAQQHSKNTKGKKVVPHMQKSKFPKSSEYQVPPSVHYYYHGFDSCLKQISAHLAAILDRDAGLDDLPQQPNQGEDEQVKEEEAQEKEAEEEAQEEAEKEEEEEEEETENPT</sequence>
<dbReference type="AlphaFoldDB" id="A0A022Q0F2"/>